<accession>A0AAC8Q8R3</accession>
<dbReference type="Proteomes" id="UP000035579">
    <property type="component" value="Chromosome"/>
</dbReference>
<feature type="domain" description="Pvc16 N-terminal" evidence="1">
    <location>
        <begin position="28"/>
        <end position="169"/>
    </location>
</feature>
<dbReference type="KEGG" id="age:AA314_04530"/>
<reference evidence="2 3" key="1">
    <citation type="submission" date="2015-05" db="EMBL/GenBank/DDBJ databases">
        <title>Genome assembly of Archangium gephyra DSM 2261.</title>
        <authorList>
            <person name="Sharma G."/>
            <person name="Subramanian S."/>
        </authorList>
    </citation>
    <scope>NUCLEOTIDE SEQUENCE [LARGE SCALE GENOMIC DNA]</scope>
    <source>
        <strain evidence="2 3">DSM 2261</strain>
    </source>
</reference>
<evidence type="ECO:0000313" key="3">
    <source>
        <dbReference type="Proteomes" id="UP000035579"/>
    </source>
</evidence>
<sequence>MLEQACPKPEFQGAKFELYQASNFKAHMEEGISLFLFRVVPSTNRRNLPGRVDAQGRRYRQPLPVDLHYLLTPWARSAARQHRLLGWAMRTLEDTPTLTAQFLNHYGRPETDTFLPDETVTLVFDPLSIQDLLNVWEVGKPDLQVSATYVARMVVLESALRDEQPPAVQTRELQHGRYTEP</sequence>
<dbReference type="InterPro" id="IPR025351">
    <property type="entry name" value="Pvc16_N"/>
</dbReference>
<dbReference type="AlphaFoldDB" id="A0AAC8Q8R3"/>
<gene>
    <name evidence="2" type="ORF">AA314_04530</name>
</gene>
<dbReference type="EMBL" id="CP011509">
    <property type="protein sequence ID" value="AKJ02904.1"/>
    <property type="molecule type" value="Genomic_DNA"/>
</dbReference>
<protein>
    <recommendedName>
        <fullName evidence="1">Pvc16 N-terminal domain-containing protein</fullName>
    </recommendedName>
</protein>
<organism evidence="2 3">
    <name type="scientific">Archangium gephyra</name>
    <dbReference type="NCBI Taxonomy" id="48"/>
    <lineage>
        <taxon>Bacteria</taxon>
        <taxon>Pseudomonadati</taxon>
        <taxon>Myxococcota</taxon>
        <taxon>Myxococcia</taxon>
        <taxon>Myxococcales</taxon>
        <taxon>Cystobacterineae</taxon>
        <taxon>Archangiaceae</taxon>
        <taxon>Archangium</taxon>
    </lineage>
</organism>
<evidence type="ECO:0000313" key="2">
    <source>
        <dbReference type="EMBL" id="AKJ02904.1"/>
    </source>
</evidence>
<name>A0AAC8Q8R3_9BACT</name>
<evidence type="ECO:0000259" key="1">
    <source>
        <dbReference type="Pfam" id="PF14065"/>
    </source>
</evidence>
<proteinExistence type="predicted"/>
<dbReference type="Pfam" id="PF14065">
    <property type="entry name" value="Pvc16_N"/>
    <property type="match status" value="1"/>
</dbReference>